<accession>A0ABT4I8A9</accession>
<dbReference type="EMBL" id="JAPTMY010000008">
    <property type="protein sequence ID" value="MCZ0857487.1"/>
    <property type="molecule type" value="Genomic_DNA"/>
</dbReference>
<gene>
    <name evidence="1" type="ORF">OHJ16_05450</name>
</gene>
<sequence length="315" mass="30717">MNRIPGRVGAPAGASDRSCPIDVALHALGATVSWSTGLGSIKSLGPRLERTSFRGRAVSLRGGIGAAVGAVAASSRAGLLLPDPAGCGARRVTMAALTATTAAGAAGLADDLDAGAHDGDAPVKGLAGHLGALARGRVTTGALKVVVIGSGALVSGALLARYRGSASGGRAPVMVAADAATGAVTIAAWADVHNLLDLRPGRALKTAALMSGALLADRREGAEAARALAAGALGVVAAALPEDLMEDTMLGDTGANAVGALVGTALAAHPSRTVRALAALAGTALVLAGERVSFTRVIARTPVLAALDGLGRRPS</sequence>
<protein>
    <submittedName>
        <fullName evidence="1">Uncharacterized protein</fullName>
    </submittedName>
</protein>
<comment type="caution">
    <text evidence="1">The sequence shown here is derived from an EMBL/GenBank/DDBJ whole genome shotgun (WGS) entry which is preliminary data.</text>
</comment>
<name>A0ABT4I8A9_9ACTO</name>
<organism evidence="1 2">
    <name type="scientific">Actinomyces israelii</name>
    <dbReference type="NCBI Taxonomy" id="1659"/>
    <lineage>
        <taxon>Bacteria</taxon>
        <taxon>Bacillati</taxon>
        <taxon>Actinomycetota</taxon>
        <taxon>Actinomycetes</taxon>
        <taxon>Actinomycetales</taxon>
        <taxon>Actinomycetaceae</taxon>
        <taxon>Actinomyces</taxon>
    </lineage>
</organism>
<evidence type="ECO:0000313" key="1">
    <source>
        <dbReference type="EMBL" id="MCZ0857487.1"/>
    </source>
</evidence>
<dbReference type="Proteomes" id="UP001072034">
    <property type="component" value="Unassembled WGS sequence"/>
</dbReference>
<reference evidence="1" key="1">
    <citation type="submission" date="2022-10" db="EMBL/GenBank/DDBJ databases">
        <title>Genome sequence of Actinomyces israelii ATCC 10048.</title>
        <authorList>
            <person name="Watt R.M."/>
            <person name="Tong W.M."/>
        </authorList>
    </citation>
    <scope>NUCLEOTIDE SEQUENCE</scope>
    <source>
        <strain evidence="1">ATCC 10048</strain>
    </source>
</reference>
<dbReference type="RefSeq" id="WP_268917063.1">
    <property type="nucleotide sequence ID" value="NZ_CP124548.1"/>
</dbReference>
<proteinExistence type="predicted"/>
<keyword evidence="2" id="KW-1185">Reference proteome</keyword>
<evidence type="ECO:0000313" key="2">
    <source>
        <dbReference type="Proteomes" id="UP001072034"/>
    </source>
</evidence>